<evidence type="ECO:0000313" key="2">
    <source>
        <dbReference type="Proteomes" id="UP000037069"/>
    </source>
</evidence>
<keyword evidence="2" id="KW-1185">Reference proteome</keyword>
<gene>
    <name evidence="1" type="ORF">FF38_07384</name>
</gene>
<name>A0A0L0CCZ0_LUCCU</name>
<comment type="caution">
    <text evidence="1">The sequence shown here is derived from an EMBL/GenBank/DDBJ whole genome shotgun (WGS) entry which is preliminary data.</text>
</comment>
<sequence>MESDNAGLFSLGCYDSNQNAEVSSAPALITVLPSGDKAICKTLEVWPVSSACLTIEGYFHILRDHSKAHTCDLESTELINEPLLIFQNFMHLSAVPPPDASTLGCHGHQAKARTAA</sequence>
<dbReference type="Proteomes" id="UP000037069">
    <property type="component" value="Unassembled WGS sequence"/>
</dbReference>
<protein>
    <submittedName>
        <fullName evidence="1">Uncharacterized protein</fullName>
    </submittedName>
</protein>
<dbReference type="AlphaFoldDB" id="A0A0L0CCZ0"/>
<organism evidence="1 2">
    <name type="scientific">Lucilia cuprina</name>
    <name type="common">Green bottle fly</name>
    <name type="synonym">Australian sheep blowfly</name>
    <dbReference type="NCBI Taxonomy" id="7375"/>
    <lineage>
        <taxon>Eukaryota</taxon>
        <taxon>Metazoa</taxon>
        <taxon>Ecdysozoa</taxon>
        <taxon>Arthropoda</taxon>
        <taxon>Hexapoda</taxon>
        <taxon>Insecta</taxon>
        <taxon>Pterygota</taxon>
        <taxon>Neoptera</taxon>
        <taxon>Endopterygota</taxon>
        <taxon>Diptera</taxon>
        <taxon>Brachycera</taxon>
        <taxon>Muscomorpha</taxon>
        <taxon>Oestroidea</taxon>
        <taxon>Calliphoridae</taxon>
        <taxon>Luciliinae</taxon>
        <taxon>Lucilia</taxon>
    </lineage>
</organism>
<proteinExistence type="predicted"/>
<evidence type="ECO:0000313" key="1">
    <source>
        <dbReference type="EMBL" id="KNC30303.1"/>
    </source>
</evidence>
<accession>A0A0L0CCZ0</accession>
<dbReference type="EMBL" id="JRES01000539">
    <property type="protein sequence ID" value="KNC30303.1"/>
    <property type="molecule type" value="Genomic_DNA"/>
</dbReference>
<reference evidence="1 2" key="1">
    <citation type="journal article" date="2015" name="Nat. Commun.">
        <title>Lucilia cuprina genome unlocks parasitic fly biology to underpin future interventions.</title>
        <authorList>
            <person name="Anstead C.A."/>
            <person name="Korhonen P.K."/>
            <person name="Young N.D."/>
            <person name="Hall R.S."/>
            <person name="Jex A.R."/>
            <person name="Murali S.C."/>
            <person name="Hughes D.S."/>
            <person name="Lee S.F."/>
            <person name="Perry T."/>
            <person name="Stroehlein A.J."/>
            <person name="Ansell B.R."/>
            <person name="Breugelmans B."/>
            <person name="Hofmann A."/>
            <person name="Qu J."/>
            <person name="Dugan S."/>
            <person name="Lee S.L."/>
            <person name="Chao H."/>
            <person name="Dinh H."/>
            <person name="Han Y."/>
            <person name="Doddapaneni H.V."/>
            <person name="Worley K.C."/>
            <person name="Muzny D.M."/>
            <person name="Ioannidis P."/>
            <person name="Waterhouse R.M."/>
            <person name="Zdobnov E.M."/>
            <person name="James P.J."/>
            <person name="Bagnall N.H."/>
            <person name="Kotze A.C."/>
            <person name="Gibbs R.A."/>
            <person name="Richards S."/>
            <person name="Batterham P."/>
            <person name="Gasser R.B."/>
        </authorList>
    </citation>
    <scope>NUCLEOTIDE SEQUENCE [LARGE SCALE GENOMIC DNA]</scope>
    <source>
        <strain evidence="1 2">LS</strain>
        <tissue evidence="1">Full body</tissue>
    </source>
</reference>